<feature type="transmembrane region" description="Helical" evidence="6">
    <location>
        <begin position="168"/>
        <end position="192"/>
    </location>
</feature>
<feature type="compositionally biased region" description="Polar residues" evidence="5">
    <location>
        <begin position="14"/>
        <end position="30"/>
    </location>
</feature>
<name>A0A5M3MRS5_CONPW</name>
<dbReference type="InterPro" id="IPR049680">
    <property type="entry name" value="FLVCR1-2_SLC49-like"/>
</dbReference>
<keyword evidence="4 6" id="KW-0472">Membrane</keyword>
<comment type="caution">
    <text evidence="7">The sequence shown here is derived from an EMBL/GenBank/DDBJ whole genome shotgun (WGS) entry which is preliminary data.</text>
</comment>
<dbReference type="Proteomes" id="UP000053558">
    <property type="component" value="Unassembled WGS sequence"/>
</dbReference>
<evidence type="ECO:0000256" key="6">
    <source>
        <dbReference type="SAM" id="Phobius"/>
    </source>
</evidence>
<dbReference type="GeneID" id="19198365"/>
<feature type="transmembrane region" description="Helical" evidence="6">
    <location>
        <begin position="461"/>
        <end position="478"/>
    </location>
</feature>
<dbReference type="Pfam" id="PF07690">
    <property type="entry name" value="MFS_1"/>
    <property type="match status" value="1"/>
</dbReference>
<evidence type="ECO:0000256" key="4">
    <source>
        <dbReference type="ARBA" id="ARBA00023136"/>
    </source>
</evidence>
<sequence>MDDGTELEARPRSHTTNSQDSSKTLTGQRSYSVSIKKGSLDGQRDVSSVLSVREEDVEEAPGEYRLYKRRFVGLVGLMVLGVVTAMPWPWFGPISTATAAQFHISVDQVNWLGNIVALVYLPVSLMIPLFIDRFGIRRVADFGVVMMLIGAWIRYAGTIPSLSPGGSYALLFLGQFISAIVQPIFQVLGPLYSERWFNLRGRTTATMLIGIANPVGGGLSQLLSPLVGTPKQSVLVLAIISSVASPATFLIGERPPTPPTYSGSKPSESILSLLRAMLGMKCPKRAYMSPRERLDFAFVILIFGVLVGATNAFSVLSAEYLEPAGYSDDLIGLMGATLLLAGIVGAIATAPLFDRYFTHHYGHTLKTLVPLVAAGWLSLVWAVRPDNAGALFAIFAVVGAGSVVMLPIGLELGCELTRNADGSAALLWCSGNLFGVVMILAEGALRAGADAALPHDMHKGIILQGALVVGFGVTVFGLRAKQARRQMDEAMQKEGTRAVENAGDGEA</sequence>
<gene>
    <name evidence="7" type="ORF">CONPUDRAFT_102513</name>
</gene>
<feature type="transmembrane region" description="Helical" evidence="6">
    <location>
        <begin position="138"/>
        <end position="156"/>
    </location>
</feature>
<feature type="transmembrane region" description="Helical" evidence="6">
    <location>
        <begin position="422"/>
        <end position="441"/>
    </location>
</feature>
<dbReference type="RefSeq" id="XP_007767666.1">
    <property type="nucleotide sequence ID" value="XM_007769476.1"/>
</dbReference>
<feature type="transmembrane region" description="Helical" evidence="6">
    <location>
        <begin position="111"/>
        <end position="131"/>
    </location>
</feature>
<dbReference type="OrthoDB" id="422206at2759"/>
<dbReference type="PANTHER" id="PTHR10924:SF6">
    <property type="entry name" value="SOLUTE CARRIER FAMILY 49 MEMBER A3"/>
    <property type="match status" value="1"/>
</dbReference>
<feature type="transmembrane region" description="Helical" evidence="6">
    <location>
        <begin position="389"/>
        <end position="410"/>
    </location>
</feature>
<evidence type="ECO:0000313" key="8">
    <source>
        <dbReference type="Proteomes" id="UP000053558"/>
    </source>
</evidence>
<comment type="subcellular location">
    <subcellularLocation>
        <location evidence="1">Membrane</location>
        <topology evidence="1">Multi-pass membrane protein</topology>
    </subcellularLocation>
</comment>
<evidence type="ECO:0000313" key="7">
    <source>
        <dbReference type="EMBL" id="EIW81786.1"/>
    </source>
</evidence>
<dbReference type="Gene3D" id="1.20.1250.20">
    <property type="entry name" value="MFS general substrate transporter like domains"/>
    <property type="match status" value="1"/>
</dbReference>
<keyword evidence="3 6" id="KW-1133">Transmembrane helix</keyword>
<keyword evidence="8" id="KW-1185">Reference proteome</keyword>
<evidence type="ECO:0000256" key="1">
    <source>
        <dbReference type="ARBA" id="ARBA00004141"/>
    </source>
</evidence>
<dbReference type="PANTHER" id="PTHR10924">
    <property type="entry name" value="MAJOR FACILITATOR SUPERFAMILY PROTEIN-RELATED"/>
    <property type="match status" value="1"/>
</dbReference>
<proteinExistence type="predicted"/>
<feature type="transmembrane region" description="Helical" evidence="6">
    <location>
        <begin position="294"/>
        <end position="318"/>
    </location>
</feature>
<reference evidence="8" key="1">
    <citation type="journal article" date="2012" name="Science">
        <title>The Paleozoic origin of enzymatic lignin decomposition reconstructed from 31 fungal genomes.</title>
        <authorList>
            <person name="Floudas D."/>
            <person name="Binder M."/>
            <person name="Riley R."/>
            <person name="Barry K."/>
            <person name="Blanchette R.A."/>
            <person name="Henrissat B."/>
            <person name="Martinez A.T."/>
            <person name="Otillar R."/>
            <person name="Spatafora J.W."/>
            <person name="Yadav J.S."/>
            <person name="Aerts A."/>
            <person name="Benoit I."/>
            <person name="Boyd A."/>
            <person name="Carlson A."/>
            <person name="Copeland A."/>
            <person name="Coutinho P.M."/>
            <person name="de Vries R.P."/>
            <person name="Ferreira P."/>
            <person name="Findley K."/>
            <person name="Foster B."/>
            <person name="Gaskell J."/>
            <person name="Glotzer D."/>
            <person name="Gorecki P."/>
            <person name="Heitman J."/>
            <person name="Hesse C."/>
            <person name="Hori C."/>
            <person name="Igarashi K."/>
            <person name="Jurgens J.A."/>
            <person name="Kallen N."/>
            <person name="Kersten P."/>
            <person name="Kohler A."/>
            <person name="Kuees U."/>
            <person name="Kumar T.K.A."/>
            <person name="Kuo A."/>
            <person name="LaButti K."/>
            <person name="Larrondo L.F."/>
            <person name="Lindquist E."/>
            <person name="Ling A."/>
            <person name="Lombard V."/>
            <person name="Lucas S."/>
            <person name="Lundell T."/>
            <person name="Martin R."/>
            <person name="McLaughlin D.J."/>
            <person name="Morgenstern I."/>
            <person name="Morin E."/>
            <person name="Murat C."/>
            <person name="Nagy L.G."/>
            <person name="Nolan M."/>
            <person name="Ohm R.A."/>
            <person name="Patyshakuliyeva A."/>
            <person name="Rokas A."/>
            <person name="Ruiz-Duenas F.J."/>
            <person name="Sabat G."/>
            <person name="Salamov A."/>
            <person name="Samejima M."/>
            <person name="Schmutz J."/>
            <person name="Slot J.C."/>
            <person name="St John F."/>
            <person name="Stenlid J."/>
            <person name="Sun H."/>
            <person name="Sun S."/>
            <person name="Syed K."/>
            <person name="Tsang A."/>
            <person name="Wiebenga A."/>
            <person name="Young D."/>
            <person name="Pisabarro A."/>
            <person name="Eastwood D.C."/>
            <person name="Martin F."/>
            <person name="Cullen D."/>
            <person name="Grigoriev I.V."/>
            <person name="Hibbett D.S."/>
        </authorList>
    </citation>
    <scope>NUCLEOTIDE SEQUENCE [LARGE SCALE GENOMIC DNA]</scope>
    <source>
        <strain evidence="8">RWD-64-598 SS2</strain>
    </source>
</reference>
<accession>A0A5M3MRS5</accession>
<feature type="transmembrane region" description="Helical" evidence="6">
    <location>
        <begin position="330"/>
        <end position="353"/>
    </location>
</feature>
<dbReference type="EMBL" id="JH711577">
    <property type="protein sequence ID" value="EIW81786.1"/>
    <property type="molecule type" value="Genomic_DNA"/>
</dbReference>
<dbReference type="KEGG" id="cput:CONPUDRAFT_102513"/>
<dbReference type="InterPro" id="IPR011701">
    <property type="entry name" value="MFS"/>
</dbReference>
<keyword evidence="2 6" id="KW-0812">Transmembrane</keyword>
<feature type="transmembrane region" description="Helical" evidence="6">
    <location>
        <begin position="365"/>
        <end position="383"/>
    </location>
</feature>
<feature type="transmembrane region" description="Helical" evidence="6">
    <location>
        <begin position="71"/>
        <end position="91"/>
    </location>
</feature>
<feature type="region of interest" description="Disordered" evidence="5">
    <location>
        <begin position="1"/>
        <end position="30"/>
    </location>
</feature>
<dbReference type="AlphaFoldDB" id="A0A5M3MRS5"/>
<dbReference type="OMA" id="STICWTG"/>
<evidence type="ECO:0000256" key="2">
    <source>
        <dbReference type="ARBA" id="ARBA00022692"/>
    </source>
</evidence>
<organism evidence="7 8">
    <name type="scientific">Coniophora puteana (strain RWD-64-598)</name>
    <name type="common">Brown rot fungus</name>
    <dbReference type="NCBI Taxonomy" id="741705"/>
    <lineage>
        <taxon>Eukaryota</taxon>
        <taxon>Fungi</taxon>
        <taxon>Dikarya</taxon>
        <taxon>Basidiomycota</taxon>
        <taxon>Agaricomycotina</taxon>
        <taxon>Agaricomycetes</taxon>
        <taxon>Agaricomycetidae</taxon>
        <taxon>Boletales</taxon>
        <taxon>Coniophorineae</taxon>
        <taxon>Coniophoraceae</taxon>
        <taxon>Coniophora</taxon>
    </lineage>
</organism>
<dbReference type="GO" id="GO:0016020">
    <property type="term" value="C:membrane"/>
    <property type="evidence" value="ECO:0007669"/>
    <property type="project" value="UniProtKB-SubCell"/>
</dbReference>
<evidence type="ECO:0000256" key="3">
    <source>
        <dbReference type="ARBA" id="ARBA00022989"/>
    </source>
</evidence>
<evidence type="ECO:0000256" key="5">
    <source>
        <dbReference type="SAM" id="MobiDB-lite"/>
    </source>
</evidence>
<dbReference type="SUPFAM" id="SSF103473">
    <property type="entry name" value="MFS general substrate transporter"/>
    <property type="match status" value="1"/>
</dbReference>
<protein>
    <submittedName>
        <fullName evidence="7">MFS general substrate transporter</fullName>
    </submittedName>
</protein>
<dbReference type="InterPro" id="IPR036259">
    <property type="entry name" value="MFS_trans_sf"/>
</dbReference>
<dbReference type="GO" id="GO:0022857">
    <property type="term" value="F:transmembrane transporter activity"/>
    <property type="evidence" value="ECO:0007669"/>
    <property type="project" value="InterPro"/>
</dbReference>